<dbReference type="RefSeq" id="WP_205491639.1">
    <property type="nucleotide sequence ID" value="NZ_JAFHKI010000182.1"/>
</dbReference>
<feature type="transmembrane region" description="Helical" evidence="8">
    <location>
        <begin position="278"/>
        <end position="299"/>
    </location>
</feature>
<protein>
    <submittedName>
        <fullName evidence="9">Gluconate transporter</fullName>
    </submittedName>
</protein>
<dbReference type="PIRSF" id="PIRSF002746">
    <property type="entry name" value="Gluconate_transporter"/>
    <property type="match status" value="1"/>
</dbReference>
<feature type="transmembrane region" description="Helical" evidence="8">
    <location>
        <begin position="430"/>
        <end position="455"/>
    </location>
</feature>
<accession>A0A9X0Y909</accession>
<dbReference type="InterPro" id="IPR003474">
    <property type="entry name" value="Glcn_transporter"/>
</dbReference>
<sequence length="456" mass="47072">MELSTVAWMVHDTRLMFCVLLAIASIIVLISATKLPPFLSILIGTFIAGVGAGLPPEEVAKAFSKGAGAILGEAGIIIALGAMLGALMAESGAADRIATTLLGLGKGKSLPWVMALVAMVIGLPLFFEVGLVMMVPIIFVMAKRSNQPLLKIAIPALAGMTTLHALMPPHPGPLIAVGALHADLGLTMLLGFCLAVPAVILAGPIYGNWLSKRLLVDEPADIGALFCAPPKAPRQPSFGVSLLIILLPVILMLGSTLAKVALPAENPVGLTLKFLGEPLIALGLAVIAAVICLGWAAGMPRADVGNTLRKALAPIAVLLLTIGAGGGLKQTLLDAGVSQTISKVAEGAHMPYLLLAWLIAVALRQATGSATVATTTTAGILAPMMAGLAATQSSLVALAIGAGSVFFCHVNDAGFWMVREYFGLQLKQTIWVWSVLQTIVSVVGLVGTLVLWHFLT</sequence>
<feature type="transmembrane region" description="Helical" evidence="8">
    <location>
        <begin position="109"/>
        <end position="142"/>
    </location>
</feature>
<feature type="transmembrane region" description="Helical" evidence="8">
    <location>
        <begin position="238"/>
        <end position="258"/>
    </location>
</feature>
<evidence type="ECO:0000256" key="5">
    <source>
        <dbReference type="ARBA" id="ARBA00022989"/>
    </source>
</evidence>
<dbReference type="Pfam" id="PF02447">
    <property type="entry name" value="GntP_permease"/>
    <property type="match status" value="1"/>
</dbReference>
<dbReference type="EMBL" id="JAFHKJ010000008">
    <property type="protein sequence ID" value="MBN2974799.1"/>
    <property type="molecule type" value="Genomic_DNA"/>
</dbReference>
<feature type="transmembrane region" description="Helical" evidence="8">
    <location>
        <begin position="12"/>
        <end position="32"/>
    </location>
</feature>
<dbReference type="GO" id="GO:0005886">
    <property type="term" value="C:plasma membrane"/>
    <property type="evidence" value="ECO:0007669"/>
    <property type="project" value="UniProtKB-SubCell"/>
</dbReference>
<dbReference type="AlphaFoldDB" id="A0A9X0Y909"/>
<keyword evidence="6 8" id="KW-0472">Membrane</keyword>
<evidence type="ECO:0000256" key="7">
    <source>
        <dbReference type="ARBA" id="ARBA00049663"/>
    </source>
</evidence>
<evidence type="ECO:0000256" key="4">
    <source>
        <dbReference type="ARBA" id="ARBA00022692"/>
    </source>
</evidence>
<comment type="similarity">
    <text evidence="7">Belongs to the GntP permease family.</text>
</comment>
<evidence type="ECO:0000256" key="3">
    <source>
        <dbReference type="ARBA" id="ARBA00022475"/>
    </source>
</evidence>
<keyword evidence="5 8" id="KW-1133">Transmembrane helix</keyword>
<keyword evidence="2" id="KW-0813">Transport</keyword>
<feature type="transmembrane region" description="Helical" evidence="8">
    <location>
        <begin position="38"/>
        <end position="55"/>
    </location>
</feature>
<comment type="caution">
    <text evidence="9">The sequence shown here is derived from an EMBL/GenBank/DDBJ whole genome shotgun (WGS) entry which is preliminary data.</text>
</comment>
<proteinExistence type="inferred from homology"/>
<feature type="transmembrane region" description="Helical" evidence="8">
    <location>
        <begin position="149"/>
        <end position="167"/>
    </location>
</feature>
<dbReference type="PANTHER" id="PTHR30354">
    <property type="entry name" value="GNT FAMILY GLUCONATE TRANSPORTER"/>
    <property type="match status" value="1"/>
</dbReference>
<dbReference type="GO" id="GO:0015128">
    <property type="term" value="F:gluconate transmembrane transporter activity"/>
    <property type="evidence" value="ECO:0007669"/>
    <property type="project" value="InterPro"/>
</dbReference>
<organism evidence="9 10">
    <name type="scientific">Pseudomonas lactucae</name>
    <dbReference type="NCBI Taxonomy" id="2813360"/>
    <lineage>
        <taxon>Bacteria</taxon>
        <taxon>Pseudomonadati</taxon>
        <taxon>Pseudomonadota</taxon>
        <taxon>Gammaproteobacteria</taxon>
        <taxon>Pseudomonadales</taxon>
        <taxon>Pseudomonadaceae</taxon>
        <taxon>Pseudomonas</taxon>
    </lineage>
</organism>
<evidence type="ECO:0000313" key="9">
    <source>
        <dbReference type="EMBL" id="MBN2974799.1"/>
    </source>
</evidence>
<evidence type="ECO:0000256" key="2">
    <source>
        <dbReference type="ARBA" id="ARBA00022448"/>
    </source>
</evidence>
<dbReference type="Proteomes" id="UP001154860">
    <property type="component" value="Unassembled WGS sequence"/>
</dbReference>
<evidence type="ECO:0000256" key="6">
    <source>
        <dbReference type="ARBA" id="ARBA00023136"/>
    </source>
</evidence>
<keyword evidence="10" id="KW-1185">Reference proteome</keyword>
<keyword evidence="4 8" id="KW-0812">Transmembrane</keyword>
<evidence type="ECO:0000313" key="10">
    <source>
        <dbReference type="Proteomes" id="UP001154860"/>
    </source>
</evidence>
<reference evidence="9 10" key="2">
    <citation type="journal article" date="2023" name="Plant Pathol.">
        <title>Dismantling and reorganizing Pseudomonas marginalis sensu#lato.</title>
        <authorList>
            <person name="Sawada H."/>
            <person name="Fujikawa T."/>
            <person name="Satou M."/>
        </authorList>
    </citation>
    <scope>NUCLEOTIDE SEQUENCE [LARGE SCALE GENOMIC DNA]</scope>
    <source>
        <strain evidence="9 10">MAFF 301381</strain>
    </source>
</reference>
<feature type="transmembrane region" description="Helical" evidence="8">
    <location>
        <begin position="396"/>
        <end position="418"/>
    </location>
</feature>
<feature type="transmembrane region" description="Helical" evidence="8">
    <location>
        <begin position="187"/>
        <end position="206"/>
    </location>
</feature>
<feature type="transmembrane region" description="Helical" evidence="8">
    <location>
        <begin position="311"/>
        <end position="328"/>
    </location>
</feature>
<feature type="transmembrane region" description="Helical" evidence="8">
    <location>
        <begin position="67"/>
        <end position="89"/>
    </location>
</feature>
<dbReference type="PANTHER" id="PTHR30354:SF22">
    <property type="entry name" value="HIGH-AFFINITY GLUCONATE TRANSPORTER"/>
    <property type="match status" value="1"/>
</dbReference>
<name>A0A9X0Y909_9PSED</name>
<dbReference type="NCBIfam" id="TIGR00791">
    <property type="entry name" value="gntP"/>
    <property type="match status" value="1"/>
</dbReference>
<evidence type="ECO:0000256" key="8">
    <source>
        <dbReference type="SAM" id="Phobius"/>
    </source>
</evidence>
<gene>
    <name evidence="9" type="ORF">JWR99_01875</name>
</gene>
<reference evidence="9 10" key="1">
    <citation type="journal article" date="2021" name="Int. J. Syst. Evol. Microbiol.">
        <title>Pseudomonas lactucae sp. nov., a pathogen causing bacterial rot of lettuce in Japan.</title>
        <authorList>
            <person name="Sawada H."/>
            <person name="Fujikawa T."/>
            <person name="Satou M."/>
        </authorList>
    </citation>
    <scope>NUCLEOTIDE SEQUENCE [LARGE SCALE GENOMIC DNA]</scope>
    <source>
        <strain evidence="9 10">MAFF 301381</strain>
    </source>
</reference>
<keyword evidence="3" id="KW-1003">Cell membrane</keyword>
<evidence type="ECO:0000256" key="1">
    <source>
        <dbReference type="ARBA" id="ARBA00004651"/>
    </source>
</evidence>
<comment type="subcellular location">
    <subcellularLocation>
        <location evidence="1">Cell membrane</location>
        <topology evidence="1">Multi-pass membrane protein</topology>
    </subcellularLocation>
</comment>